<feature type="compositionally biased region" description="Polar residues" evidence="1">
    <location>
        <begin position="357"/>
        <end position="372"/>
    </location>
</feature>
<name>A0A2N5T914_9BASI</name>
<evidence type="ECO:0000256" key="1">
    <source>
        <dbReference type="SAM" id="MobiDB-lite"/>
    </source>
</evidence>
<reference evidence="2 3" key="1">
    <citation type="submission" date="2017-11" db="EMBL/GenBank/DDBJ databases">
        <title>De novo assembly and phasing of dikaryotic genomes from two isolates of Puccinia coronata f. sp. avenae, the causal agent of oat crown rust.</title>
        <authorList>
            <person name="Miller M.E."/>
            <person name="Zhang Y."/>
            <person name="Omidvar V."/>
            <person name="Sperschneider J."/>
            <person name="Schwessinger B."/>
            <person name="Raley C."/>
            <person name="Palmer J.M."/>
            <person name="Garnica D."/>
            <person name="Upadhyaya N."/>
            <person name="Rathjen J."/>
            <person name="Taylor J.M."/>
            <person name="Park R.F."/>
            <person name="Dodds P.N."/>
            <person name="Hirsch C.D."/>
            <person name="Kianian S.F."/>
            <person name="Figueroa M."/>
        </authorList>
    </citation>
    <scope>NUCLEOTIDE SEQUENCE [LARGE SCALE GENOMIC DNA]</scope>
    <source>
        <strain evidence="2">12NC29</strain>
    </source>
</reference>
<keyword evidence="3" id="KW-1185">Reference proteome</keyword>
<dbReference type="AlphaFoldDB" id="A0A2N5T914"/>
<dbReference type="EMBL" id="PGCJ01000778">
    <property type="protein sequence ID" value="PLW21987.1"/>
    <property type="molecule type" value="Genomic_DNA"/>
</dbReference>
<gene>
    <name evidence="2" type="ORF">PCANC_04417</name>
</gene>
<feature type="compositionally biased region" description="Polar residues" evidence="1">
    <location>
        <begin position="395"/>
        <end position="412"/>
    </location>
</feature>
<feature type="region of interest" description="Disordered" evidence="1">
    <location>
        <begin position="235"/>
        <end position="332"/>
    </location>
</feature>
<dbReference type="Proteomes" id="UP000235388">
    <property type="component" value="Unassembled WGS sequence"/>
</dbReference>
<feature type="compositionally biased region" description="Low complexity" evidence="1">
    <location>
        <begin position="235"/>
        <end position="246"/>
    </location>
</feature>
<protein>
    <submittedName>
        <fullName evidence="2">Uncharacterized protein</fullName>
    </submittedName>
</protein>
<accession>A0A2N5T914</accession>
<evidence type="ECO:0000313" key="3">
    <source>
        <dbReference type="Proteomes" id="UP000235388"/>
    </source>
</evidence>
<sequence>MESVKHCDTVTVEGSEYTGVMRVVDTDCLHDVTLAAANSIEEVAMALVPGYPRPIVCIGPDPQQGTVMGAGDNSLGRQIERLRDKIVLVLYGLKPTSSSLNSCAVRALAMSYRGNKGTNPQQSADPVALGRIVHETLSIGNMMESVSKTARECIEIDDLNPVPTMPNNLKVAMTKLAKACENTLGGLHVFRARLGTCVQYEAVSRPQTNSMLTYAASPQEQQSLVQIPSNVASCGSGTSVTSPVSSKPARKAIRRPPSSSVSASVSTPGSIPETPAFTSTPTSQSIAGSAHAPSEPQVTPTRPKNAVGRRVVRRTSNAPSAPESPVPDSPDVEIGARVSAMSSYRSNTKPLHILSPSAFSTPATKGPNSSKSSYRESPDLPVGTRALSPKPSAELPTQQAPSQHLNNSQSESTKMRCSSDERDLISFVADQANEAHMYVVGDALSSYLDGGSACSVTREVLRLLEGLGESATIETVSTAMSSDCPPRLKYFRQKLRDLDS</sequence>
<feature type="compositionally biased region" description="Low complexity" evidence="1">
    <location>
        <begin position="256"/>
        <end position="270"/>
    </location>
</feature>
<organism evidence="2 3">
    <name type="scientific">Puccinia coronata f. sp. avenae</name>
    <dbReference type="NCBI Taxonomy" id="200324"/>
    <lineage>
        <taxon>Eukaryota</taxon>
        <taxon>Fungi</taxon>
        <taxon>Dikarya</taxon>
        <taxon>Basidiomycota</taxon>
        <taxon>Pucciniomycotina</taxon>
        <taxon>Pucciniomycetes</taxon>
        <taxon>Pucciniales</taxon>
        <taxon>Pucciniaceae</taxon>
        <taxon>Puccinia</taxon>
    </lineage>
</organism>
<proteinExistence type="predicted"/>
<comment type="caution">
    <text evidence="2">The sequence shown here is derived from an EMBL/GenBank/DDBJ whole genome shotgun (WGS) entry which is preliminary data.</text>
</comment>
<feature type="compositionally biased region" description="Polar residues" evidence="1">
    <location>
        <begin position="276"/>
        <end position="287"/>
    </location>
</feature>
<feature type="region of interest" description="Disordered" evidence="1">
    <location>
        <begin position="351"/>
        <end position="416"/>
    </location>
</feature>
<evidence type="ECO:0000313" key="2">
    <source>
        <dbReference type="EMBL" id="PLW21987.1"/>
    </source>
</evidence>